<protein>
    <recommendedName>
        <fullName evidence="2">Alkaline proteinase inhibitor/ Outer membrane lipoprotein Omp19 domain-containing protein</fullName>
    </recommendedName>
</protein>
<accession>V4TCN5</accession>
<dbReference type="GO" id="GO:0004866">
    <property type="term" value="F:endopeptidase inhibitor activity"/>
    <property type="evidence" value="ECO:0007669"/>
    <property type="project" value="InterPro"/>
</dbReference>
<dbReference type="Proteomes" id="UP000017819">
    <property type="component" value="Unassembled WGS sequence"/>
</dbReference>
<organism evidence="3 4">
    <name type="scientific">Lutibaculum baratangense AMV1</name>
    <dbReference type="NCBI Taxonomy" id="631454"/>
    <lineage>
        <taxon>Bacteria</taxon>
        <taxon>Pseudomonadati</taxon>
        <taxon>Pseudomonadota</taxon>
        <taxon>Alphaproteobacteria</taxon>
        <taxon>Hyphomicrobiales</taxon>
        <taxon>Tepidamorphaceae</taxon>
        <taxon>Lutibaculum</taxon>
    </lineage>
</organism>
<dbReference type="Pfam" id="PF02974">
    <property type="entry name" value="Inh"/>
    <property type="match status" value="1"/>
</dbReference>
<evidence type="ECO:0000259" key="2">
    <source>
        <dbReference type="Pfam" id="PF02974"/>
    </source>
</evidence>
<evidence type="ECO:0000256" key="1">
    <source>
        <dbReference type="ARBA" id="ARBA00022729"/>
    </source>
</evidence>
<evidence type="ECO:0000313" key="4">
    <source>
        <dbReference type="Proteomes" id="UP000017819"/>
    </source>
</evidence>
<evidence type="ECO:0000313" key="3">
    <source>
        <dbReference type="EMBL" id="ESR24063.1"/>
    </source>
</evidence>
<proteinExistence type="predicted"/>
<dbReference type="SUPFAM" id="SSF50882">
    <property type="entry name" value="beta-Barrel protease inhibitors"/>
    <property type="match status" value="1"/>
</dbReference>
<dbReference type="Gene3D" id="2.40.128.10">
    <property type="match status" value="1"/>
</dbReference>
<dbReference type="InterPro" id="IPR021140">
    <property type="entry name" value="Inh/Omp19"/>
</dbReference>
<dbReference type="OrthoDB" id="7877373at2"/>
<keyword evidence="1" id="KW-0732">Signal</keyword>
<dbReference type="AlphaFoldDB" id="V4TCN5"/>
<dbReference type="EMBL" id="AWXZ01000035">
    <property type="protein sequence ID" value="ESR24063.1"/>
    <property type="molecule type" value="Genomic_DNA"/>
</dbReference>
<keyword evidence="4" id="KW-1185">Reference proteome</keyword>
<gene>
    <name evidence="3" type="ORF">N177_2512</name>
</gene>
<dbReference type="InterPro" id="IPR016085">
    <property type="entry name" value="Protease_inh_B-barrel_dom"/>
</dbReference>
<name>V4TCN5_9HYPH</name>
<feature type="domain" description="Alkaline proteinase inhibitor/ Outer membrane lipoprotein Omp19" evidence="2">
    <location>
        <begin position="26"/>
        <end position="115"/>
    </location>
</feature>
<reference evidence="3 4" key="1">
    <citation type="journal article" date="2014" name="Genome Announc.">
        <title>Draft Genome Sequence of Lutibaculum baratangense Strain AMV1T, Isolated from a Mud Volcano in Andamans, India.</title>
        <authorList>
            <person name="Singh A."/>
            <person name="Sreenivas A."/>
            <person name="Sathyanarayana Reddy G."/>
            <person name="Pinnaka A.K."/>
            <person name="Shivaji S."/>
        </authorList>
    </citation>
    <scope>NUCLEOTIDE SEQUENCE [LARGE SCALE GENOMIC DNA]</scope>
    <source>
        <strain evidence="3 4">AMV1</strain>
    </source>
</reference>
<sequence>MSFDPGAMFAALGGAAAAPATNAATPATYAGTWQMSDPSGRACTIDLKNTSVGGTYQAWSSMCSGELFGIQKWQLRGYDVVLLDLMGKPKATLRATQPNRLDGTVAASGERVSMWR</sequence>
<comment type="caution">
    <text evidence="3">The sequence shown here is derived from an EMBL/GenBank/DDBJ whole genome shotgun (WGS) entry which is preliminary data.</text>
</comment>
<dbReference type="RefSeq" id="WP_023432641.1">
    <property type="nucleotide sequence ID" value="NZ_AWXZ01000035.1"/>
</dbReference>